<feature type="region of interest" description="Disordered" evidence="1">
    <location>
        <begin position="296"/>
        <end position="359"/>
    </location>
</feature>
<feature type="compositionally biased region" description="Basic and acidic residues" evidence="1">
    <location>
        <begin position="683"/>
        <end position="706"/>
    </location>
</feature>
<feature type="compositionally biased region" description="Polar residues" evidence="1">
    <location>
        <begin position="296"/>
        <end position="308"/>
    </location>
</feature>
<proteinExistence type="predicted"/>
<evidence type="ECO:0000313" key="2">
    <source>
        <dbReference type="EMBL" id="ROT82754.1"/>
    </source>
</evidence>
<comment type="caution">
    <text evidence="2">The sequence shown here is derived from an EMBL/GenBank/DDBJ whole genome shotgun (WGS) entry which is preliminary data.</text>
</comment>
<reference evidence="2 3" key="2">
    <citation type="submission" date="2019-01" db="EMBL/GenBank/DDBJ databases">
        <title>The decoding of complex shrimp genome reveals the adaptation for benthos swimmer, frequently molting mechanism and breeding impact on genome.</title>
        <authorList>
            <person name="Sun Y."/>
            <person name="Gao Y."/>
            <person name="Yu Y."/>
        </authorList>
    </citation>
    <scope>NUCLEOTIDE SEQUENCE [LARGE SCALE GENOMIC DNA]</scope>
    <source>
        <tissue evidence="2">Muscle</tissue>
    </source>
</reference>
<feature type="compositionally biased region" description="Low complexity" evidence="1">
    <location>
        <begin position="129"/>
        <end position="153"/>
    </location>
</feature>
<feature type="compositionally biased region" description="Polar residues" evidence="1">
    <location>
        <begin position="265"/>
        <end position="283"/>
    </location>
</feature>
<dbReference type="Proteomes" id="UP000283509">
    <property type="component" value="Unassembled WGS sequence"/>
</dbReference>
<feature type="region of interest" description="Disordered" evidence="1">
    <location>
        <begin position="1"/>
        <end position="61"/>
    </location>
</feature>
<feature type="compositionally biased region" description="Polar residues" evidence="1">
    <location>
        <begin position="923"/>
        <end position="936"/>
    </location>
</feature>
<feature type="compositionally biased region" description="Polar residues" evidence="1">
    <location>
        <begin position="338"/>
        <end position="359"/>
    </location>
</feature>
<feature type="compositionally biased region" description="Low complexity" evidence="1">
    <location>
        <begin position="89"/>
        <end position="122"/>
    </location>
</feature>
<name>A0A423U246_PENVA</name>
<feature type="region of interest" description="Disordered" evidence="1">
    <location>
        <begin position="583"/>
        <end position="995"/>
    </location>
</feature>
<feature type="compositionally biased region" description="Polar residues" evidence="1">
    <location>
        <begin position="661"/>
        <end position="672"/>
    </location>
</feature>
<evidence type="ECO:0000313" key="3">
    <source>
        <dbReference type="Proteomes" id="UP000283509"/>
    </source>
</evidence>
<feature type="region of interest" description="Disordered" evidence="1">
    <location>
        <begin position="89"/>
        <end position="283"/>
    </location>
</feature>
<dbReference type="OrthoDB" id="9979246at2759"/>
<feature type="compositionally biased region" description="Low complexity" evidence="1">
    <location>
        <begin position="176"/>
        <end position="252"/>
    </location>
</feature>
<feature type="non-terminal residue" evidence="2">
    <location>
        <position position="1"/>
    </location>
</feature>
<feature type="compositionally biased region" description="Basic and acidic residues" evidence="1">
    <location>
        <begin position="34"/>
        <end position="49"/>
    </location>
</feature>
<feature type="compositionally biased region" description="Polar residues" evidence="1">
    <location>
        <begin position="955"/>
        <end position="985"/>
    </location>
</feature>
<dbReference type="AlphaFoldDB" id="A0A423U246"/>
<accession>A0A423U246</accession>
<reference evidence="2 3" key="1">
    <citation type="submission" date="2018-04" db="EMBL/GenBank/DDBJ databases">
        <authorList>
            <person name="Zhang X."/>
            <person name="Yuan J."/>
            <person name="Li F."/>
            <person name="Xiang J."/>
        </authorList>
    </citation>
    <scope>NUCLEOTIDE SEQUENCE [LARGE SCALE GENOMIC DNA]</scope>
    <source>
        <tissue evidence="2">Muscle</tissue>
    </source>
</reference>
<evidence type="ECO:0000256" key="1">
    <source>
        <dbReference type="SAM" id="MobiDB-lite"/>
    </source>
</evidence>
<dbReference type="EMBL" id="QCYY01000779">
    <property type="protein sequence ID" value="ROT82754.1"/>
    <property type="molecule type" value="Genomic_DNA"/>
</dbReference>
<feature type="compositionally biased region" description="Basic and acidic residues" evidence="1">
    <location>
        <begin position="937"/>
        <end position="948"/>
    </location>
</feature>
<keyword evidence="3" id="KW-1185">Reference proteome</keyword>
<feature type="compositionally biased region" description="Basic and acidic residues" evidence="1">
    <location>
        <begin position="761"/>
        <end position="776"/>
    </location>
</feature>
<feature type="compositionally biased region" description="Polar residues" evidence="1">
    <location>
        <begin position="638"/>
        <end position="650"/>
    </location>
</feature>
<feature type="compositionally biased region" description="Low complexity" evidence="1">
    <location>
        <begin position="895"/>
        <end position="909"/>
    </location>
</feature>
<gene>
    <name evidence="2" type="ORF">C7M84_024086</name>
</gene>
<protein>
    <submittedName>
        <fullName evidence="2">Uncharacterized protein</fullName>
    </submittedName>
</protein>
<feature type="compositionally biased region" description="Low complexity" evidence="1">
    <location>
        <begin position="20"/>
        <end position="33"/>
    </location>
</feature>
<feature type="compositionally biased region" description="Basic and acidic residues" evidence="1">
    <location>
        <begin position="599"/>
        <end position="617"/>
    </location>
</feature>
<feature type="compositionally biased region" description="Polar residues" evidence="1">
    <location>
        <begin position="154"/>
        <end position="170"/>
    </location>
</feature>
<feature type="compositionally biased region" description="Basic and acidic residues" evidence="1">
    <location>
        <begin position="826"/>
        <end position="860"/>
    </location>
</feature>
<feature type="region of interest" description="Disordered" evidence="1">
    <location>
        <begin position="490"/>
        <end position="511"/>
    </location>
</feature>
<organism evidence="2 3">
    <name type="scientific">Penaeus vannamei</name>
    <name type="common">Whiteleg shrimp</name>
    <name type="synonym">Litopenaeus vannamei</name>
    <dbReference type="NCBI Taxonomy" id="6689"/>
    <lineage>
        <taxon>Eukaryota</taxon>
        <taxon>Metazoa</taxon>
        <taxon>Ecdysozoa</taxon>
        <taxon>Arthropoda</taxon>
        <taxon>Crustacea</taxon>
        <taxon>Multicrustacea</taxon>
        <taxon>Malacostraca</taxon>
        <taxon>Eumalacostraca</taxon>
        <taxon>Eucarida</taxon>
        <taxon>Decapoda</taxon>
        <taxon>Dendrobranchiata</taxon>
        <taxon>Penaeoidea</taxon>
        <taxon>Penaeidae</taxon>
        <taxon>Penaeus</taxon>
    </lineage>
</organism>
<sequence>AAPPQGQVPEHETGGGGRADGQAAPGLLLPLPQRRGDVRGQLSRGRDLSEGPLPPDEEPVQTALIQEIAGYEQKEIIIIQPWVGLFRRNSASRSSSPSRRSCSPSRSPYSPSSSPVSPRRSSPTPPSPLTRRSSRSSSPQLTPPQQSSPQLTPQHASPRTVTRRISSPMTSPRHASVPQISPSHSLSSTSSYRGSSPTSPHRSRSPSRSLDSSPMSSPLYGSSSSINSPKHTLHSYTSPPSSPSRSVSPSGSQKRKASPVPSPKHLSSTPNSPQQTVTKTSPKSFFRQCTLWVQSARKSSENNASKENAAQKEAVDSNSNPKQSKTTEMKPEVLANGSVKQVSPIHTQDTSLSDPLSTDISLPQQYSDYSPYTQPAIMKSYVHIYRQSSLPEEESEESLRLSVSPFSSPQHQRYKWITRHTVPPPTIPCPYNELFKQASLQESRYKPNKTPYQQTSISVPQLNKNIHTSSSHGNSEEYHKRECTRVSSLNSTCPVSDMPEKHVPRQSSLPEKSSLTVTGQYHPHFVTSNDIQNSPISSVTQKITVSPETLHEQIHITLSSEPDALESPPRNFSTCKYEVPIPSALEDYPPKSSSRHGSLKNDNKPDSRSLKEGRDSHALPQGSKSWNEPQKREKGHVSDNSGKGNKSCNLTRPDKSPDIPSVQSNKTCSPSLQGKKHSPSPSPDKKPGTPPLQDRRSTTTNKRESKPGTPPLQDGKSTLPRSRDRKSSSSSIRESKPGTPPLQERKPNTSLQDNKPVTPPLKDRKSINSTSRDRKSSTSSQESKSARDRKASITSLHEGKPVTPPLRERKSSSSSLRESKPVTPSQDKKSSPSLRDKPGNPSQQDKKSISVDKKSQDRKPGTPPLKTRKSNSSMVEDKKGNTPTEYSKKAAGSNSQSSHTTTPVTSPVQGKKSTAMSHDKKSATPQSKNEKASPSTHGKDVASEHDLEPPLPIQHQPQVSTQQNALPSVTEPNSMSTPIQEQPKSVHSPVPIPNSGPLKVQARVLLIQSQPSCSPCLSSLSSGGPSRQSVTKTYLVDKPMSHHHHHPKLLFSSQIGDALSPCTPNS</sequence>